<feature type="compositionally biased region" description="Acidic residues" evidence="1">
    <location>
        <begin position="200"/>
        <end position="266"/>
    </location>
</feature>
<feature type="compositionally biased region" description="Basic and acidic residues" evidence="1">
    <location>
        <begin position="166"/>
        <end position="184"/>
    </location>
</feature>
<dbReference type="Proteomes" id="UP000052013">
    <property type="component" value="Unassembled WGS sequence"/>
</dbReference>
<sequence>MIKLTKQQLLRLPFTHHLTYGSTHIQSTDSATFKLDPQILAVINSSGKITPLRHTEGAESNQLLQTTPYHPTLVSDEKNERLDLTKETRKHSDAPQSIDPSQLPSNYSPQDNTVDDGNPLVDIVGGYLFGVWASGGFDHDNAITDFLFNDVDDFTKHDLETRFDDNDHESLTHADPFDNDHGFDSDDQPNDENDFRSDYDTDDGQFDHDDPDDTDTYNSDFDNDDFDNDDQFNDDDDHNDGDSDDFNDTLDDSLDDDDGDDYDSNGDGDNNW</sequence>
<reference evidence="2 3" key="1">
    <citation type="journal article" date="2015" name="Genome Announc.">
        <title>Expanding the biotechnology potential of lactobacilli through comparative genomics of 213 strains and associated genera.</title>
        <authorList>
            <person name="Sun Z."/>
            <person name="Harris H.M."/>
            <person name="McCann A."/>
            <person name="Guo C."/>
            <person name="Argimon S."/>
            <person name="Zhang W."/>
            <person name="Yang X."/>
            <person name="Jeffery I.B."/>
            <person name="Cooney J.C."/>
            <person name="Kagawa T.F."/>
            <person name="Liu W."/>
            <person name="Song Y."/>
            <person name="Salvetti E."/>
            <person name="Wrobel A."/>
            <person name="Rasinkangas P."/>
            <person name="Parkhill J."/>
            <person name="Rea M.C."/>
            <person name="O'Sullivan O."/>
            <person name="Ritari J."/>
            <person name="Douillard F.P."/>
            <person name="Paul Ross R."/>
            <person name="Yang R."/>
            <person name="Briner A.E."/>
            <person name="Felis G.E."/>
            <person name="de Vos W.M."/>
            <person name="Barrangou R."/>
            <person name="Klaenhammer T.R."/>
            <person name="Caufield P.W."/>
            <person name="Cui Y."/>
            <person name="Zhang H."/>
            <person name="O'Toole P.W."/>
        </authorList>
    </citation>
    <scope>NUCLEOTIDE SEQUENCE [LARGE SCALE GENOMIC DNA]</scope>
    <source>
        <strain evidence="2 3">DSM 14421</strain>
    </source>
</reference>
<evidence type="ECO:0000313" key="2">
    <source>
        <dbReference type="EMBL" id="KRL62845.1"/>
    </source>
</evidence>
<name>A0A0R1S0Z0_9LACO</name>
<gene>
    <name evidence="2" type="ORF">FC85_GL001712</name>
</gene>
<dbReference type="AlphaFoldDB" id="A0A0R1S0Z0"/>
<feature type="compositionally biased region" description="Basic and acidic residues" evidence="1">
    <location>
        <begin position="75"/>
        <end position="93"/>
    </location>
</feature>
<accession>A0A0R1S0Z0</accession>
<dbReference type="EMBL" id="AZEY01000105">
    <property type="protein sequence ID" value="KRL62845.1"/>
    <property type="molecule type" value="Genomic_DNA"/>
</dbReference>
<feature type="compositionally biased region" description="Polar residues" evidence="1">
    <location>
        <begin position="94"/>
        <end position="112"/>
    </location>
</feature>
<proteinExistence type="predicted"/>
<feature type="region of interest" description="Disordered" evidence="1">
    <location>
        <begin position="166"/>
        <end position="272"/>
    </location>
</feature>
<organism evidence="2 3">
    <name type="scientific">Lentilactobacillus diolivorans DSM 14421</name>
    <dbReference type="NCBI Taxonomy" id="1423739"/>
    <lineage>
        <taxon>Bacteria</taxon>
        <taxon>Bacillati</taxon>
        <taxon>Bacillota</taxon>
        <taxon>Bacilli</taxon>
        <taxon>Lactobacillales</taxon>
        <taxon>Lactobacillaceae</taxon>
        <taxon>Lentilactobacillus</taxon>
    </lineage>
</organism>
<feature type="compositionally biased region" description="Polar residues" evidence="1">
    <location>
        <begin position="58"/>
        <end position="69"/>
    </location>
</feature>
<evidence type="ECO:0000313" key="3">
    <source>
        <dbReference type="Proteomes" id="UP000052013"/>
    </source>
</evidence>
<comment type="caution">
    <text evidence="2">The sequence shown here is derived from an EMBL/GenBank/DDBJ whole genome shotgun (WGS) entry which is preliminary data.</text>
</comment>
<dbReference type="PATRIC" id="fig|1423739.3.peg.1793"/>
<evidence type="ECO:0000256" key="1">
    <source>
        <dbReference type="SAM" id="MobiDB-lite"/>
    </source>
</evidence>
<protein>
    <submittedName>
        <fullName evidence="2">Uncharacterized protein</fullName>
    </submittedName>
</protein>
<dbReference type="RefSeq" id="WP_057866019.1">
    <property type="nucleotide sequence ID" value="NZ_AZEY01000105.1"/>
</dbReference>
<dbReference type="STRING" id="1423739.FC85_GL001712"/>
<feature type="region of interest" description="Disordered" evidence="1">
    <location>
        <begin position="57"/>
        <end position="117"/>
    </location>
</feature>